<dbReference type="CDD" id="cd00093">
    <property type="entry name" value="HTH_XRE"/>
    <property type="match status" value="1"/>
</dbReference>
<name>A0ABT6A3Z0_9ACTN</name>
<dbReference type="Gene3D" id="2.30.110.10">
    <property type="entry name" value="Electron Transport, Fmn-binding Protein, Chain A"/>
    <property type="match status" value="1"/>
</dbReference>
<keyword evidence="4" id="KW-1185">Reference proteome</keyword>
<accession>A0ABT6A3Z0</accession>
<dbReference type="Pfam" id="PF13560">
    <property type="entry name" value="HTH_31"/>
    <property type="match status" value="1"/>
</dbReference>
<dbReference type="InterPro" id="IPR012349">
    <property type="entry name" value="Split_barrel_FMN-bd"/>
</dbReference>
<dbReference type="SUPFAM" id="SSF50475">
    <property type="entry name" value="FMN-binding split barrel"/>
    <property type="match status" value="1"/>
</dbReference>
<dbReference type="InterPro" id="IPR010982">
    <property type="entry name" value="Lambda_DNA-bd_dom_sf"/>
</dbReference>
<feature type="region of interest" description="Disordered" evidence="1">
    <location>
        <begin position="1"/>
        <end position="23"/>
    </location>
</feature>
<evidence type="ECO:0000256" key="1">
    <source>
        <dbReference type="SAM" id="MobiDB-lite"/>
    </source>
</evidence>
<dbReference type="InterPro" id="IPR001387">
    <property type="entry name" value="Cro/C1-type_HTH"/>
</dbReference>
<comment type="caution">
    <text evidence="3">The sequence shown here is derived from an EMBL/GenBank/DDBJ whole genome shotgun (WGS) entry which is preliminary data.</text>
</comment>
<feature type="domain" description="HTH cro/C1-type" evidence="2">
    <location>
        <begin position="24"/>
        <end position="79"/>
    </location>
</feature>
<dbReference type="RefSeq" id="WP_276108663.1">
    <property type="nucleotide sequence ID" value="NZ_JARJBB010000004.1"/>
</dbReference>
<dbReference type="Gene3D" id="1.10.260.40">
    <property type="entry name" value="lambda repressor-like DNA-binding domains"/>
    <property type="match status" value="1"/>
</dbReference>
<dbReference type="InterPro" id="IPR024747">
    <property type="entry name" value="Pyridox_Oxase-rel"/>
</dbReference>
<organism evidence="3 4">
    <name type="scientific">Streptomyces tropicalis</name>
    <dbReference type="NCBI Taxonomy" id="3034234"/>
    <lineage>
        <taxon>Bacteria</taxon>
        <taxon>Bacillati</taxon>
        <taxon>Actinomycetota</taxon>
        <taxon>Actinomycetes</taxon>
        <taxon>Kitasatosporales</taxon>
        <taxon>Streptomycetaceae</taxon>
        <taxon>Streptomyces</taxon>
    </lineage>
</organism>
<evidence type="ECO:0000259" key="2">
    <source>
        <dbReference type="PROSITE" id="PS50943"/>
    </source>
</evidence>
<protein>
    <submittedName>
        <fullName evidence="3">Pyridoxamine 5'-phosphate oxidase family protein</fullName>
    </submittedName>
</protein>
<sequence length="226" mass="23870">MTDQALPPAHPAEETPLGDLGRRLARRRTDRGLTRAQAADRAGIAPGYLRYLEEHPGAAPAPGTLNRLATALDTTVAHLTGATADRPPGPGRAAPAPVLTELAPAECRALLGGHGVGRLAVPTVSGPVVVPVNYSVVDGAIVFRTAPDATPYQAVGCRVAFEVDRIDDAFSRGWSVLVRGHAHAVTDSAEVRRLVDRAYSPPWAGGRRDVWVRIDPLVVTGRRITA</sequence>
<evidence type="ECO:0000313" key="3">
    <source>
        <dbReference type="EMBL" id="MDF3299121.1"/>
    </source>
</evidence>
<dbReference type="Proteomes" id="UP001221150">
    <property type="component" value="Unassembled WGS sequence"/>
</dbReference>
<evidence type="ECO:0000313" key="4">
    <source>
        <dbReference type="Proteomes" id="UP001221150"/>
    </source>
</evidence>
<gene>
    <name evidence="3" type="ORF">P3H78_10830</name>
</gene>
<proteinExistence type="predicted"/>
<dbReference type="EMBL" id="JARJBB010000004">
    <property type="protein sequence ID" value="MDF3299121.1"/>
    <property type="molecule type" value="Genomic_DNA"/>
</dbReference>
<dbReference type="Pfam" id="PF12900">
    <property type="entry name" value="Pyridox_ox_2"/>
    <property type="match status" value="1"/>
</dbReference>
<dbReference type="SUPFAM" id="SSF47413">
    <property type="entry name" value="lambda repressor-like DNA-binding domains"/>
    <property type="match status" value="1"/>
</dbReference>
<dbReference type="PROSITE" id="PS50943">
    <property type="entry name" value="HTH_CROC1"/>
    <property type="match status" value="1"/>
</dbReference>
<dbReference type="SMART" id="SM00530">
    <property type="entry name" value="HTH_XRE"/>
    <property type="match status" value="1"/>
</dbReference>
<reference evidence="3 4" key="1">
    <citation type="submission" date="2023-03" db="EMBL/GenBank/DDBJ databases">
        <title>Draft genome sequence of Streptomyces sp. K1PA1 isolated from peat swamp forest in Thailand.</title>
        <authorList>
            <person name="Klaysubun C."/>
            <person name="Duangmal K."/>
        </authorList>
    </citation>
    <scope>NUCLEOTIDE SEQUENCE [LARGE SCALE GENOMIC DNA]</scope>
    <source>
        <strain evidence="3 4">K1PA1</strain>
    </source>
</reference>